<evidence type="ECO:0000313" key="1">
    <source>
        <dbReference type="EMBL" id="SVD19109.1"/>
    </source>
</evidence>
<dbReference type="AlphaFoldDB" id="A0A382TAF2"/>
<feature type="non-terminal residue" evidence="1">
    <location>
        <position position="1"/>
    </location>
</feature>
<accession>A0A382TAF2</accession>
<name>A0A382TAF2_9ZZZZ</name>
<proteinExistence type="predicted"/>
<feature type="non-terminal residue" evidence="1">
    <location>
        <position position="28"/>
    </location>
</feature>
<organism evidence="1">
    <name type="scientific">marine metagenome</name>
    <dbReference type="NCBI Taxonomy" id="408172"/>
    <lineage>
        <taxon>unclassified sequences</taxon>
        <taxon>metagenomes</taxon>
        <taxon>ecological metagenomes</taxon>
    </lineage>
</organism>
<protein>
    <submittedName>
        <fullName evidence="1">Uncharacterized protein</fullName>
    </submittedName>
</protein>
<reference evidence="1" key="1">
    <citation type="submission" date="2018-05" db="EMBL/GenBank/DDBJ databases">
        <authorList>
            <person name="Lanie J.A."/>
            <person name="Ng W.-L."/>
            <person name="Kazmierczak K.M."/>
            <person name="Andrzejewski T.M."/>
            <person name="Davidsen T.M."/>
            <person name="Wayne K.J."/>
            <person name="Tettelin H."/>
            <person name="Glass J.I."/>
            <person name="Rusch D."/>
            <person name="Podicherti R."/>
            <person name="Tsui H.-C.T."/>
            <person name="Winkler M.E."/>
        </authorList>
    </citation>
    <scope>NUCLEOTIDE SEQUENCE</scope>
</reference>
<gene>
    <name evidence="1" type="ORF">METZ01_LOCUS371963</name>
</gene>
<sequence>VTDVRMAIAGSGYMGRTYAESLTRYTEG</sequence>
<dbReference type="EMBL" id="UINC01135140">
    <property type="protein sequence ID" value="SVD19109.1"/>
    <property type="molecule type" value="Genomic_DNA"/>
</dbReference>